<proteinExistence type="predicted"/>
<dbReference type="Gene3D" id="1.10.4020.10">
    <property type="entry name" value="DNA breaking-rejoining enzymes"/>
    <property type="match status" value="1"/>
</dbReference>
<dbReference type="RefSeq" id="XP_025840221.2">
    <property type="nucleotide sequence ID" value="XM_025984436.2"/>
</dbReference>
<dbReference type="Proteomes" id="UP001652641">
    <property type="component" value="Chromosome 1"/>
</dbReference>
<dbReference type="PROSITE" id="PS50157">
    <property type="entry name" value="ZINC_FINGER_C2H2_2"/>
    <property type="match status" value="3"/>
</dbReference>
<dbReference type="CTD" id="284312"/>
<dbReference type="SUPFAM" id="SSF47353">
    <property type="entry name" value="Retrovirus capsid dimerization domain-like"/>
    <property type="match status" value="1"/>
</dbReference>
<dbReference type="InterPro" id="IPR036236">
    <property type="entry name" value="Znf_C2H2_sf"/>
</dbReference>
<dbReference type="SMART" id="SM00431">
    <property type="entry name" value="SCAN"/>
    <property type="match status" value="1"/>
</dbReference>
<feature type="domain" description="C2H2-type" evidence="5">
    <location>
        <begin position="436"/>
        <end position="463"/>
    </location>
</feature>
<dbReference type="RefSeq" id="XP_072616542.1">
    <property type="nucleotide sequence ID" value="XM_072760441.1"/>
</dbReference>
<dbReference type="InterPro" id="IPR038269">
    <property type="entry name" value="SCAN_sf"/>
</dbReference>
<gene>
    <name evidence="8 9 10 11 12 13 14 15" type="primary">ZSCAN1</name>
</gene>
<keyword evidence="2" id="KW-0862">Zinc</keyword>
<dbReference type="Gene3D" id="3.30.160.60">
    <property type="entry name" value="Classic Zinc Finger"/>
    <property type="match status" value="3"/>
</dbReference>
<evidence type="ECO:0000256" key="1">
    <source>
        <dbReference type="ARBA" id="ARBA00023242"/>
    </source>
</evidence>
<feature type="compositionally biased region" description="Low complexity" evidence="4">
    <location>
        <begin position="407"/>
        <end position="426"/>
    </location>
</feature>
<keyword evidence="7" id="KW-1185">Reference proteome</keyword>
<feature type="compositionally biased region" description="Basic residues" evidence="4">
    <location>
        <begin position="488"/>
        <end position="497"/>
    </location>
</feature>
<evidence type="ECO:0000313" key="10">
    <source>
        <dbReference type="RefSeq" id="XP_025840217.2"/>
    </source>
</evidence>
<dbReference type="RefSeq" id="XP_025840217.2">
    <property type="nucleotide sequence ID" value="XM_025984432.2"/>
</dbReference>
<evidence type="ECO:0000313" key="12">
    <source>
        <dbReference type="RefSeq" id="XP_025840221.2"/>
    </source>
</evidence>
<dbReference type="RefSeq" id="XP_025840215.2">
    <property type="nucleotide sequence ID" value="XM_025984430.2"/>
</dbReference>
<evidence type="ECO:0000313" key="14">
    <source>
        <dbReference type="RefSeq" id="XP_072616544.1"/>
    </source>
</evidence>
<dbReference type="SMART" id="SM00355">
    <property type="entry name" value="ZnF_C2H2"/>
    <property type="match status" value="3"/>
</dbReference>
<organism evidence="7 12">
    <name type="scientific">Vulpes vulpes</name>
    <name type="common">Red fox</name>
    <dbReference type="NCBI Taxonomy" id="9627"/>
    <lineage>
        <taxon>Eukaryota</taxon>
        <taxon>Metazoa</taxon>
        <taxon>Chordata</taxon>
        <taxon>Craniata</taxon>
        <taxon>Vertebrata</taxon>
        <taxon>Euteleostomi</taxon>
        <taxon>Mammalia</taxon>
        <taxon>Eutheria</taxon>
        <taxon>Laurasiatheria</taxon>
        <taxon>Carnivora</taxon>
        <taxon>Caniformia</taxon>
        <taxon>Canidae</taxon>
        <taxon>Vulpes</taxon>
    </lineage>
</organism>
<feature type="region of interest" description="Disordered" evidence="4">
    <location>
        <begin position="128"/>
        <end position="180"/>
    </location>
</feature>
<feature type="region of interest" description="Disordered" evidence="4">
    <location>
        <begin position="1"/>
        <end position="29"/>
    </location>
</feature>
<dbReference type="RefSeq" id="XP_025840216.2">
    <property type="nucleotide sequence ID" value="XM_025984431.2"/>
</dbReference>
<dbReference type="Pfam" id="PF13912">
    <property type="entry name" value="zf-C2H2_6"/>
    <property type="match status" value="1"/>
</dbReference>
<feature type="compositionally biased region" description="Low complexity" evidence="4">
    <location>
        <begin position="506"/>
        <end position="517"/>
    </location>
</feature>
<evidence type="ECO:0000259" key="6">
    <source>
        <dbReference type="PROSITE" id="PS50804"/>
    </source>
</evidence>
<feature type="compositionally biased region" description="Polar residues" evidence="4">
    <location>
        <begin position="12"/>
        <end position="29"/>
    </location>
</feature>
<evidence type="ECO:0000313" key="7">
    <source>
        <dbReference type="Proteomes" id="UP001652641"/>
    </source>
</evidence>
<dbReference type="PROSITE" id="PS50804">
    <property type="entry name" value="SCAN_BOX"/>
    <property type="match status" value="1"/>
</dbReference>
<evidence type="ECO:0000259" key="5">
    <source>
        <dbReference type="PROSITE" id="PS50157"/>
    </source>
</evidence>
<feature type="region of interest" description="Disordered" evidence="4">
    <location>
        <begin position="304"/>
        <end position="432"/>
    </location>
</feature>
<dbReference type="SUPFAM" id="SSF57667">
    <property type="entry name" value="beta-beta-alpha zinc fingers"/>
    <property type="match status" value="2"/>
</dbReference>
<evidence type="ECO:0000256" key="3">
    <source>
        <dbReference type="PROSITE-ProRule" id="PRU00187"/>
    </source>
</evidence>
<dbReference type="GO" id="GO:0005634">
    <property type="term" value="C:nucleus"/>
    <property type="evidence" value="ECO:0007669"/>
    <property type="project" value="UniProtKB-SubCell"/>
</dbReference>
<reference key="1">
    <citation type="submission" date="2019-01" db="UniProtKB">
        <authorList>
            <consortium name="RefSeq"/>
        </authorList>
    </citation>
    <scope>IDENTIFICATION</scope>
    <source>
        <tissue evidence="15">Cell line</tissue>
    </source>
</reference>
<dbReference type="InterPro" id="IPR013087">
    <property type="entry name" value="Znf_C2H2_type"/>
</dbReference>
<dbReference type="InterPro" id="IPR003309">
    <property type="entry name" value="SCAN_dom"/>
</dbReference>
<sequence>MLPLAKALASPRSPQTSSLGEQDRASQLASPGDAEAWRLRFRQFQYRVAGGPHRALGQLWMLCRQWLRPEAHSKEQMLELLVLEQFLGALPSKMRTWVQSQGPRTCREAASLVEDLTQMSQQEVLVSLTDHQDRSISEEEDGKSLRSQKDPSQASELGLPQEGEWPQPAQPQRSPHTRAGAEASCTLGSLGLRPPSMKADTQKMLQHGVPSAACPGEDKGVWGVGSAPQPHLPFILVKESIEGTKSLLSTGSWLPVLLCVPGWGEGAGRCPGCGLVPVLSLTINASPSPSPGLGCSPLKPSVWDEPPCGQTGDRALRNRHSLPRLAQDTPQASEEGVRRAGATPKDAVLKGTRGQGPAPEGPLHLSPQPSLVADPTLPGAQSTSPPKRLGDRDVGSTRLPLLKDTKASPGEAGQPAAAPSSGSPAATQVPSGTRPFACAECGEVFTWVTHFIEHQKRHLEEGPFPCPECGKAFLHASVLGEHRKIHLLQPRRKKPRRGGGEGPGEAGPLEAAGQAQDADGDRRVEAAGGERPFECGVCGKAFPWMVHLLDHQKLHTAQ</sequence>
<feature type="region of interest" description="Disordered" evidence="4">
    <location>
        <begin position="488"/>
        <end position="526"/>
    </location>
</feature>
<feature type="domain" description="SCAN box" evidence="6">
    <location>
        <begin position="38"/>
        <end position="116"/>
    </location>
</feature>
<dbReference type="RefSeq" id="XP_072616546.1">
    <property type="nucleotide sequence ID" value="XM_072760445.1"/>
</dbReference>
<evidence type="ECO:0000313" key="11">
    <source>
        <dbReference type="RefSeq" id="XP_025840218.2"/>
    </source>
</evidence>
<dbReference type="PANTHER" id="PTHR45935">
    <property type="entry name" value="PROTEIN ZBED8-RELATED"/>
    <property type="match status" value="1"/>
</dbReference>
<dbReference type="KEGG" id="vvp:112908835"/>
<evidence type="ECO:0000313" key="13">
    <source>
        <dbReference type="RefSeq" id="XP_072616542.1"/>
    </source>
</evidence>
<accession>A0A3Q7RDK3</accession>
<keyword evidence="2" id="KW-0479">Metal-binding</keyword>
<keyword evidence="2" id="KW-0863">Zinc-finger</keyword>
<feature type="domain" description="C2H2-type" evidence="5">
    <location>
        <begin position="533"/>
        <end position="558"/>
    </location>
</feature>
<feature type="compositionally biased region" description="Basic and acidic residues" evidence="4">
    <location>
        <begin position="388"/>
        <end position="406"/>
    </location>
</feature>
<keyword evidence="1 3" id="KW-0539">Nucleus</keyword>
<dbReference type="RefSeq" id="XP_072616544.1">
    <property type="nucleotide sequence ID" value="XM_072760443.1"/>
</dbReference>
<dbReference type="PROSITE" id="PS00028">
    <property type="entry name" value="ZINC_FINGER_C2H2_1"/>
    <property type="match status" value="3"/>
</dbReference>
<evidence type="ECO:0000313" key="9">
    <source>
        <dbReference type="RefSeq" id="XP_025840216.2"/>
    </source>
</evidence>
<feature type="compositionally biased region" description="Basic and acidic residues" evidence="4">
    <location>
        <begin position="130"/>
        <end position="149"/>
    </location>
</feature>
<feature type="domain" description="C2H2-type" evidence="5">
    <location>
        <begin position="464"/>
        <end position="486"/>
    </location>
</feature>
<dbReference type="InterPro" id="IPR050916">
    <property type="entry name" value="SCAN-C2H2_zinc_finger"/>
</dbReference>
<name>A0A3Q7RDK3_VULVU</name>
<protein>
    <submittedName>
        <fullName evidence="8 9">Zinc finger and SCAN domain-containing protein 1 isoform X1</fullName>
    </submittedName>
</protein>
<dbReference type="GeneID" id="112908835"/>
<dbReference type="Pfam" id="PF02023">
    <property type="entry name" value="SCAN"/>
    <property type="match status" value="1"/>
</dbReference>
<dbReference type="PANTHER" id="PTHR45935:SF32">
    <property type="entry name" value="ZINC FINGER AND SCAN DOMAIN CONTAINING 18"/>
    <property type="match status" value="1"/>
</dbReference>
<evidence type="ECO:0000256" key="4">
    <source>
        <dbReference type="SAM" id="MobiDB-lite"/>
    </source>
</evidence>
<dbReference type="RefSeq" id="XP_025840218.2">
    <property type="nucleotide sequence ID" value="XM_025984433.2"/>
</dbReference>
<reference evidence="7 8" key="2">
    <citation type="submission" date="2025-05" db="UniProtKB">
        <authorList>
            <consortium name="RefSeq"/>
        </authorList>
    </citation>
    <scope>NUCLEOTIDE SEQUENCE [LARGE SCALE GENOMIC DNA]</scope>
    <source>
        <tissue evidence="8 9">Cell line</tissue>
    </source>
</reference>
<comment type="subcellular location">
    <subcellularLocation>
        <location evidence="3">Nucleus</location>
    </subcellularLocation>
</comment>
<dbReference type="CDD" id="cd07936">
    <property type="entry name" value="SCAN"/>
    <property type="match status" value="1"/>
</dbReference>
<dbReference type="GO" id="GO:0003677">
    <property type="term" value="F:DNA binding"/>
    <property type="evidence" value="ECO:0007669"/>
    <property type="project" value="UniProtKB-KW"/>
</dbReference>
<dbReference type="AlphaFoldDB" id="A0A3Q7RDK3"/>
<dbReference type="GO" id="GO:0008270">
    <property type="term" value="F:zinc ion binding"/>
    <property type="evidence" value="ECO:0007669"/>
    <property type="project" value="UniProtKB-KW"/>
</dbReference>
<evidence type="ECO:0000313" key="15">
    <source>
        <dbReference type="RefSeq" id="XP_072616546.1"/>
    </source>
</evidence>
<evidence type="ECO:0000256" key="2">
    <source>
        <dbReference type="PROSITE-ProRule" id="PRU00042"/>
    </source>
</evidence>
<evidence type="ECO:0000313" key="8">
    <source>
        <dbReference type="RefSeq" id="XP_025840215.2"/>
    </source>
</evidence>